<dbReference type="EMBL" id="QZEI01000009">
    <property type="protein sequence ID" value="RLV60993.1"/>
    <property type="molecule type" value="Genomic_DNA"/>
</dbReference>
<reference evidence="1 2" key="1">
    <citation type="submission" date="2018-09" db="EMBL/GenBank/DDBJ databases">
        <title>Phylogeny of the Shewanellaceae, and recommendation for two new genera, Pseudoshewanella and Parashewanella.</title>
        <authorList>
            <person name="Wang G."/>
        </authorList>
    </citation>
    <scope>NUCLEOTIDE SEQUENCE [LARGE SCALE GENOMIC DNA]</scope>
    <source>
        <strain evidence="1 2">C51</strain>
    </source>
</reference>
<dbReference type="RefSeq" id="WP_121837684.1">
    <property type="nucleotide sequence ID" value="NZ_ML014758.1"/>
</dbReference>
<dbReference type="Proteomes" id="UP000281474">
    <property type="component" value="Unassembled WGS sequence"/>
</dbReference>
<organism evidence="1 2">
    <name type="scientific">Parashewanella curva</name>
    <dbReference type="NCBI Taxonomy" id="2338552"/>
    <lineage>
        <taxon>Bacteria</taxon>
        <taxon>Pseudomonadati</taxon>
        <taxon>Pseudomonadota</taxon>
        <taxon>Gammaproteobacteria</taxon>
        <taxon>Alteromonadales</taxon>
        <taxon>Shewanellaceae</taxon>
        <taxon>Parashewanella</taxon>
    </lineage>
</organism>
<gene>
    <name evidence="1" type="ORF">D5018_03890</name>
</gene>
<comment type="caution">
    <text evidence="1">The sequence shown here is derived from an EMBL/GenBank/DDBJ whole genome shotgun (WGS) entry which is preliminary data.</text>
</comment>
<name>A0A3L8Q2G1_9GAMM</name>
<accession>A0A3L8Q2G1</accession>
<protein>
    <submittedName>
        <fullName evidence="1">Uncharacterized protein</fullName>
    </submittedName>
</protein>
<dbReference type="AlphaFoldDB" id="A0A3L8Q2G1"/>
<evidence type="ECO:0000313" key="2">
    <source>
        <dbReference type="Proteomes" id="UP000281474"/>
    </source>
</evidence>
<proteinExistence type="predicted"/>
<sequence length="81" mass="9259">MKIEASNATLVIGGIEIGECKGISMGIAKEKAQAFRTPKPIKISMTLDETSKEAFDRLLNNRRYYSFSRIEPLPFKLKRYF</sequence>
<keyword evidence="2" id="KW-1185">Reference proteome</keyword>
<evidence type="ECO:0000313" key="1">
    <source>
        <dbReference type="EMBL" id="RLV60993.1"/>
    </source>
</evidence>